<name>A0A6B9ZFW4_9BACT</name>
<evidence type="ECO:0000256" key="1">
    <source>
        <dbReference type="SAM" id="Phobius"/>
    </source>
</evidence>
<organism evidence="2 3">
    <name type="scientific">Chitinophaga agri</name>
    <dbReference type="NCBI Taxonomy" id="2703787"/>
    <lineage>
        <taxon>Bacteria</taxon>
        <taxon>Pseudomonadati</taxon>
        <taxon>Bacteroidota</taxon>
        <taxon>Chitinophagia</taxon>
        <taxon>Chitinophagales</taxon>
        <taxon>Chitinophagaceae</taxon>
        <taxon>Chitinophaga</taxon>
    </lineage>
</organism>
<sequence>MSTYTSSEKFKRYFLVPVLFIALICVVVPAIFKWYEKQRIETLKAANKTVKANIRFWYIHNSTTLHLDYEYQIDGVRHIGQLEIPYLNGDEDHLSKAYEVYYDPSDPSDSWMDINRPVN</sequence>
<accession>A0A6B9ZFW4</accession>
<dbReference type="EMBL" id="CP048113">
    <property type="protein sequence ID" value="QHS60956.1"/>
    <property type="molecule type" value="Genomic_DNA"/>
</dbReference>
<evidence type="ECO:0000313" key="2">
    <source>
        <dbReference type="EMBL" id="QHS60956.1"/>
    </source>
</evidence>
<evidence type="ECO:0000313" key="3">
    <source>
        <dbReference type="Proteomes" id="UP000476411"/>
    </source>
</evidence>
<evidence type="ECO:0008006" key="4">
    <source>
        <dbReference type="Google" id="ProtNLM"/>
    </source>
</evidence>
<dbReference type="Proteomes" id="UP000476411">
    <property type="component" value="Chromosome"/>
</dbReference>
<dbReference type="RefSeq" id="WP_162332639.1">
    <property type="nucleotide sequence ID" value="NZ_CP048113.1"/>
</dbReference>
<protein>
    <recommendedName>
        <fullName evidence="4">DUF3592 domain-containing protein</fullName>
    </recommendedName>
</protein>
<keyword evidence="1" id="KW-0472">Membrane</keyword>
<keyword evidence="1" id="KW-1133">Transmembrane helix</keyword>
<dbReference type="AlphaFoldDB" id="A0A6B9ZFW4"/>
<dbReference type="KEGG" id="chih:GWR21_15545"/>
<feature type="transmembrane region" description="Helical" evidence="1">
    <location>
        <begin position="12"/>
        <end position="35"/>
    </location>
</feature>
<keyword evidence="3" id="KW-1185">Reference proteome</keyword>
<gene>
    <name evidence="2" type="ORF">GWR21_15545</name>
</gene>
<keyword evidence="1" id="KW-0812">Transmembrane</keyword>
<reference evidence="2 3" key="1">
    <citation type="submission" date="2020-01" db="EMBL/GenBank/DDBJ databases">
        <title>Complete genome sequence of Chitinophaga sp. H33E-04 isolated from quinoa roots.</title>
        <authorList>
            <person name="Weon H.-Y."/>
            <person name="Lee S.A."/>
        </authorList>
    </citation>
    <scope>NUCLEOTIDE SEQUENCE [LARGE SCALE GENOMIC DNA]</scope>
    <source>
        <strain evidence="2 3">H33E-04</strain>
    </source>
</reference>
<proteinExistence type="predicted"/>